<accession>A0A223KK57</accession>
<evidence type="ECO:0000259" key="2">
    <source>
        <dbReference type="Pfam" id="PF13751"/>
    </source>
</evidence>
<dbReference type="EMBL" id="CP018866">
    <property type="protein sequence ID" value="AST89871.1"/>
    <property type="molecule type" value="Genomic_DNA"/>
</dbReference>
<protein>
    <submittedName>
        <fullName evidence="3">IS1182 family transposase</fullName>
    </submittedName>
</protein>
<feature type="domain" description="Transposase DDE" evidence="2">
    <location>
        <begin position="362"/>
        <end position="482"/>
    </location>
</feature>
<proteinExistence type="predicted"/>
<feature type="domain" description="Transposase InsH N-terminal" evidence="1">
    <location>
        <begin position="14"/>
        <end position="109"/>
    </location>
</feature>
<keyword evidence="4" id="KW-1185">Reference proteome</keyword>
<organism evidence="3 4">
    <name type="scientific">Sutcliffiella cohnii</name>
    <dbReference type="NCBI Taxonomy" id="33932"/>
    <lineage>
        <taxon>Bacteria</taxon>
        <taxon>Bacillati</taxon>
        <taxon>Bacillota</taxon>
        <taxon>Bacilli</taxon>
        <taxon>Bacillales</taxon>
        <taxon>Bacillaceae</taxon>
        <taxon>Sutcliffiella</taxon>
    </lineage>
</organism>
<dbReference type="AlphaFoldDB" id="A0A223KK57"/>
<dbReference type="InterPro" id="IPR025668">
    <property type="entry name" value="Tnp_DDE_dom"/>
</dbReference>
<dbReference type="InterPro" id="IPR008490">
    <property type="entry name" value="Transposase_InsH_N"/>
</dbReference>
<dbReference type="NCBIfam" id="NF033551">
    <property type="entry name" value="transpos_IS1182"/>
    <property type="match status" value="1"/>
</dbReference>
<dbReference type="KEGG" id="bcoh:BC6307_00550"/>
<evidence type="ECO:0000313" key="4">
    <source>
        <dbReference type="Proteomes" id="UP000215224"/>
    </source>
</evidence>
<dbReference type="InterPro" id="IPR047629">
    <property type="entry name" value="IS1182_transpos"/>
</dbReference>
<name>A0A223KK57_9BACI</name>
<dbReference type="Pfam" id="PF05598">
    <property type="entry name" value="DUF772"/>
    <property type="match status" value="1"/>
</dbReference>
<evidence type="ECO:0000313" key="3">
    <source>
        <dbReference type="EMBL" id="AST89871.1"/>
    </source>
</evidence>
<dbReference type="Pfam" id="PF13751">
    <property type="entry name" value="DDE_Tnp_1_6"/>
    <property type="match status" value="1"/>
</dbReference>
<dbReference type="PANTHER" id="PTHR33408:SF2">
    <property type="entry name" value="TRANSPOSASE DDE DOMAIN-CONTAINING PROTEIN"/>
    <property type="match status" value="1"/>
</dbReference>
<reference evidence="3 4" key="1">
    <citation type="submission" date="2016-12" db="EMBL/GenBank/DDBJ databases">
        <title>The whole genome sequencing and assembly of Bacillus cohnii DSM 6307T strain.</title>
        <authorList>
            <person name="Lee Y.-J."/>
            <person name="Yi H."/>
            <person name="Bahn Y.-S."/>
            <person name="Kim J.F."/>
            <person name="Lee D.-W."/>
        </authorList>
    </citation>
    <scope>NUCLEOTIDE SEQUENCE [LARGE SCALE GENOMIC DNA]</scope>
    <source>
        <strain evidence="3 4">DSM 6307</strain>
    </source>
</reference>
<gene>
    <name evidence="3" type="ORF">BC6307_00550</name>
</gene>
<dbReference type="Proteomes" id="UP000215224">
    <property type="component" value="Chromosome"/>
</dbReference>
<evidence type="ECO:0000259" key="1">
    <source>
        <dbReference type="Pfam" id="PF05598"/>
    </source>
</evidence>
<dbReference type="PANTHER" id="PTHR33408">
    <property type="entry name" value="TRANSPOSASE"/>
    <property type="match status" value="1"/>
</dbReference>
<sequence>MLKEKDMQLSIYSELYYKIPKNHTLKLVREAVDFSYINKVLEKSYCKYYGRPAKEPEMMVKLLVLGYLYNLSDERVIEDASLNLAYMYFLDINPEDTLPHPSLLAKFRKHRLQDVSLDDIIALFVKQCVDKGIIKGSSVSIDTTHTEANTFKATPERVMKRLVSKMFKTLKEEVEKIPSDINQEIPDYKEIEDPKVAKETMKAYVEETITTVTENVDVETTPKTKAVIENAKEILSDPKFLAQKGVRSIVDQEARVGHKSKTSNFFGYKTEFMITTEDRIITSVRVGNGAYVDGSFFDELLQLTIKSGISVEELYGDKAYFKKVILDKLKEIKAAAYIPVSEMAYRINEELFSYNKDADQWSCEQGNTTIKKYYKNTKNRQSYKYYFDREKCKACPIRTDCIKGKNVGKILEVGINTPEFYEYSQQQKQPEFKEKYKKRACQEWKNGEMKCFHGLDRARGYGLKSMSTQAKLTALAVNIKRIGKILSSKTG</sequence>